<evidence type="ECO:0000256" key="9">
    <source>
        <dbReference type="ARBA" id="ARBA00023204"/>
    </source>
</evidence>
<dbReference type="InterPro" id="IPR012319">
    <property type="entry name" value="FPG_cat"/>
</dbReference>
<keyword evidence="12" id="KW-0326">Glycosidase</keyword>
<gene>
    <name evidence="16" type="ORF">GM658_02625</name>
</gene>
<evidence type="ECO:0000256" key="8">
    <source>
        <dbReference type="ARBA" id="ARBA00023125"/>
    </source>
</evidence>
<feature type="domain" description="Formamidopyrimidine-DNA glycosylase catalytic" evidence="15">
    <location>
        <begin position="2"/>
        <end position="103"/>
    </location>
</feature>
<comment type="catalytic activity">
    <reaction evidence="1">
        <text>Hydrolysis of DNA containing ring-opened 7-methylguanine residues, releasing 2,6-diamino-4-hydroxy-5-(N-methyl)formamidopyrimidine.</text>
        <dbReference type="EC" id="3.2.2.23"/>
    </reaction>
</comment>
<dbReference type="PANTHER" id="PTHR22993">
    <property type="entry name" value="FORMAMIDOPYRIMIDINE-DNA GLYCOSYLASE"/>
    <property type="match status" value="1"/>
</dbReference>
<dbReference type="Pfam" id="PF01149">
    <property type="entry name" value="Fapy_DNA_glyco"/>
    <property type="match status" value="1"/>
</dbReference>
<evidence type="ECO:0000256" key="10">
    <source>
        <dbReference type="ARBA" id="ARBA00023239"/>
    </source>
</evidence>
<dbReference type="AlphaFoldDB" id="A0A6L6QCN2"/>
<keyword evidence="6" id="KW-0378">Hydrolase</keyword>
<dbReference type="RefSeq" id="WP_155452476.1">
    <property type="nucleotide sequence ID" value="NZ_WNKX01000002.1"/>
</dbReference>
<keyword evidence="11" id="KW-0511">Multifunctional enzyme</keyword>
<dbReference type="PANTHER" id="PTHR22993:SF9">
    <property type="entry name" value="FORMAMIDOPYRIMIDINE-DNA GLYCOSYLASE"/>
    <property type="match status" value="1"/>
</dbReference>
<evidence type="ECO:0000256" key="11">
    <source>
        <dbReference type="ARBA" id="ARBA00023268"/>
    </source>
</evidence>
<evidence type="ECO:0000256" key="12">
    <source>
        <dbReference type="ARBA" id="ARBA00023295"/>
    </source>
</evidence>
<evidence type="ECO:0000259" key="14">
    <source>
        <dbReference type="PROSITE" id="PS51066"/>
    </source>
</evidence>
<dbReference type="CDD" id="cd08974">
    <property type="entry name" value="BaFpgNei_N_2"/>
    <property type="match status" value="1"/>
</dbReference>
<sequence length="251" mass="29253">MPEGPSIVILTELVRSFEGRTIAAASGNSKTVPFDELPGQPILSLRSWGKHFLIELPLFTLRIHFLMFGSYRIDERKEGTTPRLSLQFEEGGELNFYSCSVKLVPGELEQAYDWRSDVMSEQWSPRLALRKLRDDPERLVCDVLLDQNIFSGVGNIIKNEVLFRLHIHPLSTVSKLPQGKLRELVKQARQYSFEFKAWKQAYELKKHWLVHNRRDCPRCNIKLHRAHLGLTQRRTFWCERCQKRYGDAGML</sequence>
<protein>
    <submittedName>
        <fullName evidence="16">Endonuclease</fullName>
    </submittedName>
</protein>
<dbReference type="SUPFAM" id="SSF81624">
    <property type="entry name" value="N-terminal domain of MutM-like DNA repair proteins"/>
    <property type="match status" value="1"/>
</dbReference>
<evidence type="ECO:0000313" key="17">
    <source>
        <dbReference type="Proteomes" id="UP000472320"/>
    </source>
</evidence>
<dbReference type="SUPFAM" id="SSF57716">
    <property type="entry name" value="Glucocorticoid receptor-like (DNA-binding domain)"/>
    <property type="match status" value="1"/>
</dbReference>
<name>A0A6L6QCN2_9BURK</name>
<dbReference type="GO" id="GO:0003684">
    <property type="term" value="F:damaged DNA binding"/>
    <property type="evidence" value="ECO:0007669"/>
    <property type="project" value="InterPro"/>
</dbReference>
<dbReference type="GO" id="GO:0006284">
    <property type="term" value="P:base-excision repair"/>
    <property type="evidence" value="ECO:0007669"/>
    <property type="project" value="InterPro"/>
</dbReference>
<keyword evidence="4" id="KW-0227">DNA damage</keyword>
<feature type="domain" description="FPG-type" evidence="14">
    <location>
        <begin position="209"/>
        <end position="243"/>
    </location>
</feature>
<dbReference type="SUPFAM" id="SSF46946">
    <property type="entry name" value="S13-like H2TH domain"/>
    <property type="match status" value="1"/>
</dbReference>
<proteinExistence type="inferred from homology"/>
<dbReference type="GO" id="GO:0016829">
    <property type="term" value="F:lyase activity"/>
    <property type="evidence" value="ECO:0007669"/>
    <property type="project" value="UniProtKB-KW"/>
</dbReference>
<keyword evidence="3" id="KW-0479">Metal-binding</keyword>
<dbReference type="Pfam" id="PF06831">
    <property type="entry name" value="H2TH"/>
    <property type="match status" value="1"/>
</dbReference>
<dbReference type="PROSITE" id="PS51068">
    <property type="entry name" value="FPG_CAT"/>
    <property type="match status" value="1"/>
</dbReference>
<keyword evidence="17" id="KW-1185">Reference proteome</keyword>
<keyword evidence="5 13" id="KW-0863">Zinc-finger</keyword>
<dbReference type="SMART" id="SM01232">
    <property type="entry name" value="H2TH"/>
    <property type="match status" value="1"/>
</dbReference>
<comment type="caution">
    <text evidence="16">The sequence shown here is derived from an EMBL/GenBank/DDBJ whole genome shotgun (WGS) entry which is preliminary data.</text>
</comment>
<dbReference type="InterPro" id="IPR015886">
    <property type="entry name" value="H2TH_FPG"/>
</dbReference>
<dbReference type="InterPro" id="IPR010979">
    <property type="entry name" value="Ribosomal_uS13-like_H2TH"/>
</dbReference>
<dbReference type="GO" id="GO:0008270">
    <property type="term" value="F:zinc ion binding"/>
    <property type="evidence" value="ECO:0007669"/>
    <property type="project" value="UniProtKB-KW"/>
</dbReference>
<dbReference type="OrthoDB" id="9800855at2"/>
<keyword evidence="16" id="KW-0255">Endonuclease</keyword>
<dbReference type="Proteomes" id="UP000472320">
    <property type="component" value="Unassembled WGS sequence"/>
</dbReference>
<accession>A0A6L6QCN2</accession>
<evidence type="ECO:0000256" key="4">
    <source>
        <dbReference type="ARBA" id="ARBA00022763"/>
    </source>
</evidence>
<keyword evidence="16" id="KW-0540">Nuclease</keyword>
<keyword evidence="8" id="KW-0238">DNA-binding</keyword>
<reference evidence="16 17" key="1">
    <citation type="submission" date="2019-11" db="EMBL/GenBank/DDBJ databases">
        <title>Type strains purchased from KCTC, JCM and DSMZ.</title>
        <authorList>
            <person name="Lu H."/>
        </authorList>
    </citation>
    <scope>NUCLEOTIDE SEQUENCE [LARGE SCALE GENOMIC DNA]</scope>
    <source>
        <strain evidence="16 17">JCM 31587</strain>
    </source>
</reference>
<organism evidence="16 17">
    <name type="scientific">Massilia eburnea</name>
    <dbReference type="NCBI Taxonomy" id="1776165"/>
    <lineage>
        <taxon>Bacteria</taxon>
        <taxon>Pseudomonadati</taxon>
        <taxon>Pseudomonadota</taxon>
        <taxon>Betaproteobacteria</taxon>
        <taxon>Burkholderiales</taxon>
        <taxon>Oxalobacteraceae</taxon>
        <taxon>Telluria group</taxon>
        <taxon>Massilia</taxon>
    </lineage>
</organism>
<dbReference type="Gene3D" id="1.10.8.50">
    <property type="match status" value="1"/>
</dbReference>
<dbReference type="InterPro" id="IPR035937">
    <property type="entry name" value="FPG_N"/>
</dbReference>
<keyword evidence="7" id="KW-0862">Zinc</keyword>
<evidence type="ECO:0000259" key="15">
    <source>
        <dbReference type="PROSITE" id="PS51068"/>
    </source>
</evidence>
<evidence type="ECO:0000256" key="13">
    <source>
        <dbReference type="PROSITE-ProRule" id="PRU00391"/>
    </source>
</evidence>
<keyword evidence="10" id="KW-0456">Lyase</keyword>
<keyword evidence="9" id="KW-0234">DNA repair</keyword>
<dbReference type="Gene3D" id="3.20.190.10">
    <property type="entry name" value="MutM-like, N-terminal"/>
    <property type="match status" value="1"/>
</dbReference>
<dbReference type="EMBL" id="WNKX01000002">
    <property type="protein sequence ID" value="MTW09483.1"/>
    <property type="molecule type" value="Genomic_DNA"/>
</dbReference>
<evidence type="ECO:0000256" key="7">
    <source>
        <dbReference type="ARBA" id="ARBA00022833"/>
    </source>
</evidence>
<evidence type="ECO:0000256" key="3">
    <source>
        <dbReference type="ARBA" id="ARBA00022723"/>
    </source>
</evidence>
<evidence type="ECO:0000256" key="6">
    <source>
        <dbReference type="ARBA" id="ARBA00022801"/>
    </source>
</evidence>
<evidence type="ECO:0000256" key="5">
    <source>
        <dbReference type="ARBA" id="ARBA00022771"/>
    </source>
</evidence>
<dbReference type="PROSITE" id="PS51066">
    <property type="entry name" value="ZF_FPG_2"/>
    <property type="match status" value="1"/>
</dbReference>
<dbReference type="GO" id="GO:0003906">
    <property type="term" value="F:DNA-(apurinic or apyrimidinic site) endonuclease activity"/>
    <property type="evidence" value="ECO:0007669"/>
    <property type="project" value="InterPro"/>
</dbReference>
<dbReference type="SMART" id="SM00898">
    <property type="entry name" value="Fapy_DNA_glyco"/>
    <property type="match status" value="1"/>
</dbReference>
<evidence type="ECO:0000313" key="16">
    <source>
        <dbReference type="EMBL" id="MTW09483.1"/>
    </source>
</evidence>
<evidence type="ECO:0000256" key="2">
    <source>
        <dbReference type="ARBA" id="ARBA00009409"/>
    </source>
</evidence>
<dbReference type="InterPro" id="IPR000214">
    <property type="entry name" value="Znf_DNA_glyclase/AP_lyase"/>
</dbReference>
<dbReference type="GO" id="GO:0008534">
    <property type="term" value="F:oxidized purine nucleobase lesion DNA N-glycosylase activity"/>
    <property type="evidence" value="ECO:0007669"/>
    <property type="project" value="UniProtKB-EC"/>
</dbReference>
<evidence type="ECO:0000256" key="1">
    <source>
        <dbReference type="ARBA" id="ARBA00001668"/>
    </source>
</evidence>
<comment type="similarity">
    <text evidence="2">Belongs to the FPG family.</text>
</comment>